<dbReference type="PANTHER" id="PTHR10963">
    <property type="entry name" value="GLYCOSYL HYDROLASE-RELATED"/>
    <property type="match status" value="1"/>
</dbReference>
<name>A0A3G9J311_9ACTN</name>
<accession>A0A3G9J311</accession>
<evidence type="ECO:0000313" key="3">
    <source>
        <dbReference type="Proteomes" id="UP000271573"/>
    </source>
</evidence>
<dbReference type="InterPro" id="IPR050546">
    <property type="entry name" value="Glycosyl_Hydrlase_16"/>
</dbReference>
<dbReference type="Gene3D" id="2.60.120.200">
    <property type="match status" value="1"/>
</dbReference>
<dbReference type="EMBL" id="AP019307">
    <property type="protein sequence ID" value="BBH17998.1"/>
    <property type="molecule type" value="Genomic_DNA"/>
</dbReference>
<dbReference type="PANTHER" id="PTHR10963:SF60">
    <property type="entry name" value="GRAM-NEGATIVE BACTERIA-BINDING PROTEIN 1-RELATED"/>
    <property type="match status" value="1"/>
</dbReference>
<reference evidence="2 3" key="1">
    <citation type="submission" date="2018-11" db="EMBL/GenBank/DDBJ databases">
        <title>Complete genome sequence of Nocardioides baekrokdamisoli strain KCTC 39748.</title>
        <authorList>
            <person name="Kang S.W."/>
            <person name="Lee K.C."/>
            <person name="Kim K.K."/>
            <person name="Kim J.S."/>
            <person name="Kim D.S."/>
            <person name="Ko S.H."/>
            <person name="Yang S.H."/>
            <person name="Shin Y.K."/>
            <person name="Lee J.S."/>
        </authorList>
    </citation>
    <scope>NUCLEOTIDE SEQUENCE [LARGE SCALE GENOMIC DNA]</scope>
    <source>
        <strain evidence="2 3">KCTC 39748</strain>
    </source>
</reference>
<dbReference type="PROSITE" id="PS51762">
    <property type="entry name" value="GH16_2"/>
    <property type="match status" value="1"/>
</dbReference>
<feature type="domain" description="GH16" evidence="1">
    <location>
        <begin position="46"/>
        <end position="305"/>
    </location>
</feature>
<evidence type="ECO:0000313" key="2">
    <source>
        <dbReference type="EMBL" id="BBH17998.1"/>
    </source>
</evidence>
<dbReference type="AlphaFoldDB" id="A0A3G9J311"/>
<dbReference type="GO" id="GO:0005975">
    <property type="term" value="P:carbohydrate metabolic process"/>
    <property type="evidence" value="ECO:0007669"/>
    <property type="project" value="InterPro"/>
</dbReference>
<gene>
    <name evidence="2" type="ORF">Back2_22850</name>
</gene>
<proteinExistence type="predicted"/>
<dbReference type="KEGG" id="nbe:Back2_22850"/>
<dbReference type="Proteomes" id="UP000271573">
    <property type="component" value="Chromosome"/>
</dbReference>
<protein>
    <recommendedName>
        <fullName evidence="1">GH16 domain-containing protein</fullName>
    </recommendedName>
</protein>
<dbReference type="OrthoDB" id="3250776at2"/>
<dbReference type="CDD" id="cd08023">
    <property type="entry name" value="GH16_laminarinase_like"/>
    <property type="match status" value="1"/>
</dbReference>
<sequence length="305" mass="33141">MTDAPRDPETGSGGGAFVRMLRSAPALVAIGVMLTTGAVFSGRLDHHAAPTCLPDEFADGQRWICTFHDEFDGQALDRTKWFVQTGFVTGNPNTAAYACTVDDPKYISVSGGELHLTMDRVPNPVPCTGYADSTYESPSISTYHTFSQQYGRIEVRSRVTATPAPGLQESLWLWPDDRYVAKADQAKGEIDISEQYSLYPELAVPFLHGKRGGNPVPGVNTAWACAAARGVWNTFVFVSTPTSITISVNGKTCLHNTDGDPAFHQRYIMVLTQALGVTNNAPTPKTTIPATTDIDYVRMWKSATN</sequence>
<dbReference type="SUPFAM" id="SSF49899">
    <property type="entry name" value="Concanavalin A-like lectins/glucanases"/>
    <property type="match status" value="1"/>
</dbReference>
<dbReference type="GO" id="GO:0004553">
    <property type="term" value="F:hydrolase activity, hydrolyzing O-glycosyl compounds"/>
    <property type="evidence" value="ECO:0007669"/>
    <property type="project" value="InterPro"/>
</dbReference>
<evidence type="ECO:0000259" key="1">
    <source>
        <dbReference type="PROSITE" id="PS51762"/>
    </source>
</evidence>
<dbReference type="InterPro" id="IPR000757">
    <property type="entry name" value="Beta-glucanase-like"/>
</dbReference>
<dbReference type="RefSeq" id="WP_125569372.1">
    <property type="nucleotide sequence ID" value="NZ_AP019307.1"/>
</dbReference>
<keyword evidence="3" id="KW-1185">Reference proteome</keyword>
<dbReference type="InterPro" id="IPR013320">
    <property type="entry name" value="ConA-like_dom_sf"/>
</dbReference>
<organism evidence="2 3">
    <name type="scientific">Nocardioides baekrokdamisoli</name>
    <dbReference type="NCBI Taxonomy" id="1804624"/>
    <lineage>
        <taxon>Bacteria</taxon>
        <taxon>Bacillati</taxon>
        <taxon>Actinomycetota</taxon>
        <taxon>Actinomycetes</taxon>
        <taxon>Propionibacteriales</taxon>
        <taxon>Nocardioidaceae</taxon>
        <taxon>Nocardioides</taxon>
    </lineage>
</organism>